<proteinExistence type="predicted"/>
<evidence type="ECO:0000313" key="1">
    <source>
        <dbReference type="EMBL" id="KAA0195848.1"/>
    </source>
</evidence>
<dbReference type="OrthoDB" id="6280553at2759"/>
<feature type="non-terminal residue" evidence="1">
    <location>
        <position position="1"/>
    </location>
</feature>
<reference evidence="1" key="1">
    <citation type="submission" date="2019-05" db="EMBL/GenBank/DDBJ databases">
        <title>Annotation for the trematode Fasciolopsis buski.</title>
        <authorList>
            <person name="Choi Y.-J."/>
        </authorList>
    </citation>
    <scope>NUCLEOTIDE SEQUENCE</scope>
    <source>
        <strain evidence="1">HT</strain>
        <tissue evidence="1">Whole worm</tissue>
    </source>
</reference>
<gene>
    <name evidence="1" type="ORF">FBUS_03716</name>
</gene>
<dbReference type="AlphaFoldDB" id="A0A8E0S4D0"/>
<comment type="caution">
    <text evidence="1">The sequence shown here is derived from an EMBL/GenBank/DDBJ whole genome shotgun (WGS) entry which is preliminary data.</text>
</comment>
<keyword evidence="2" id="KW-1185">Reference proteome</keyword>
<accession>A0A8E0S4D0</accession>
<sequence length="190" mass="21626">FQRLLEKAETALRHVKNCGLGLIKRAGCGQHNECDQTILLFRPISIDWSRKLPTLDRIGYAHQALILGYLCAMLSGRPAEQPDTVHWTPNIPTLIAWSGRTIQQWPVYIHELLANYPEVRFHLLPRSSSSAGASESTDSIFLHLTSHDLVQLFQANNLRRKERVLQQFVLSRCLLTSLYGLFGESHSRLL</sequence>
<protein>
    <submittedName>
        <fullName evidence="1">Uncharacterized protein</fullName>
    </submittedName>
</protein>
<organism evidence="1 2">
    <name type="scientific">Fasciolopsis buskii</name>
    <dbReference type="NCBI Taxonomy" id="27845"/>
    <lineage>
        <taxon>Eukaryota</taxon>
        <taxon>Metazoa</taxon>
        <taxon>Spiralia</taxon>
        <taxon>Lophotrochozoa</taxon>
        <taxon>Platyhelminthes</taxon>
        <taxon>Trematoda</taxon>
        <taxon>Digenea</taxon>
        <taxon>Plagiorchiida</taxon>
        <taxon>Echinostomata</taxon>
        <taxon>Echinostomatoidea</taxon>
        <taxon>Fasciolidae</taxon>
        <taxon>Fasciolopsis</taxon>
    </lineage>
</organism>
<dbReference type="Proteomes" id="UP000728185">
    <property type="component" value="Unassembled WGS sequence"/>
</dbReference>
<dbReference type="EMBL" id="LUCM01003414">
    <property type="protein sequence ID" value="KAA0195848.1"/>
    <property type="molecule type" value="Genomic_DNA"/>
</dbReference>
<name>A0A8E0S4D0_9TREM</name>
<evidence type="ECO:0000313" key="2">
    <source>
        <dbReference type="Proteomes" id="UP000728185"/>
    </source>
</evidence>